<reference evidence="1" key="1">
    <citation type="journal article" date="2018" name="DNA Res.">
        <title>Multiple hybrid de novo genome assembly of finger millet, an orphan allotetraploid crop.</title>
        <authorList>
            <person name="Hatakeyama M."/>
            <person name="Aluri S."/>
            <person name="Balachadran M.T."/>
            <person name="Sivarajan S.R."/>
            <person name="Patrignani A."/>
            <person name="Gruter S."/>
            <person name="Poveda L."/>
            <person name="Shimizu-Inatsugi R."/>
            <person name="Baeten J."/>
            <person name="Francoijs K.J."/>
            <person name="Nataraja K.N."/>
            <person name="Reddy Y.A.N."/>
            <person name="Phadnis S."/>
            <person name="Ravikumar R.L."/>
            <person name="Schlapbach R."/>
            <person name="Sreeman S.M."/>
            <person name="Shimizu K.K."/>
        </authorList>
    </citation>
    <scope>NUCLEOTIDE SEQUENCE</scope>
</reference>
<protein>
    <submittedName>
        <fullName evidence="1">Uncharacterized protein</fullName>
    </submittedName>
</protein>
<comment type="caution">
    <text evidence="1">The sequence shown here is derived from an EMBL/GenBank/DDBJ whole genome shotgun (WGS) entry which is preliminary data.</text>
</comment>
<sequence length="81" mass="9622">MLPLMIFQNLQHRLRMKTKTMILMRSLACLRQYQYMSRKLTPKTLQGKSKGSLKFQILIWSLGKKLNLLKILIMMRAPLLM</sequence>
<organism evidence="1 2">
    <name type="scientific">Eleusine coracana subsp. coracana</name>
    <dbReference type="NCBI Taxonomy" id="191504"/>
    <lineage>
        <taxon>Eukaryota</taxon>
        <taxon>Viridiplantae</taxon>
        <taxon>Streptophyta</taxon>
        <taxon>Embryophyta</taxon>
        <taxon>Tracheophyta</taxon>
        <taxon>Spermatophyta</taxon>
        <taxon>Magnoliopsida</taxon>
        <taxon>Liliopsida</taxon>
        <taxon>Poales</taxon>
        <taxon>Poaceae</taxon>
        <taxon>PACMAD clade</taxon>
        <taxon>Chloridoideae</taxon>
        <taxon>Cynodonteae</taxon>
        <taxon>Eleusininae</taxon>
        <taxon>Eleusine</taxon>
    </lineage>
</organism>
<name>A0AAV5G2V4_ELECO</name>
<dbReference type="AlphaFoldDB" id="A0AAV5G2V4"/>
<keyword evidence="2" id="KW-1185">Reference proteome</keyword>
<gene>
    <name evidence="1" type="primary">gn00767</name>
    <name evidence="1" type="ORF">PR202_gn00767</name>
</gene>
<evidence type="ECO:0000313" key="2">
    <source>
        <dbReference type="Proteomes" id="UP001054889"/>
    </source>
</evidence>
<evidence type="ECO:0000313" key="1">
    <source>
        <dbReference type="EMBL" id="GJN41396.1"/>
    </source>
</evidence>
<proteinExistence type="predicted"/>
<accession>A0AAV5G2V4</accession>
<dbReference type="EMBL" id="BQKI01000321">
    <property type="protein sequence ID" value="GJN41396.1"/>
    <property type="molecule type" value="Genomic_DNA"/>
</dbReference>
<dbReference type="Proteomes" id="UP001054889">
    <property type="component" value="Unassembled WGS sequence"/>
</dbReference>
<reference evidence="1" key="2">
    <citation type="submission" date="2021-12" db="EMBL/GenBank/DDBJ databases">
        <title>Resequencing data analysis of finger millet.</title>
        <authorList>
            <person name="Hatakeyama M."/>
            <person name="Aluri S."/>
            <person name="Balachadran M.T."/>
            <person name="Sivarajan S.R."/>
            <person name="Poveda L."/>
            <person name="Shimizu-Inatsugi R."/>
            <person name="Schlapbach R."/>
            <person name="Sreeman S.M."/>
            <person name="Shimizu K.K."/>
        </authorList>
    </citation>
    <scope>NUCLEOTIDE SEQUENCE</scope>
</reference>